<keyword evidence="1" id="KW-1133">Transmembrane helix</keyword>
<reference evidence="2 3" key="1">
    <citation type="submission" date="2014-04" db="EMBL/GenBank/DDBJ databases">
        <title>Genome assembly of Hyalangium minutum DSM 14724.</title>
        <authorList>
            <person name="Sharma G."/>
            <person name="Subramanian S."/>
        </authorList>
    </citation>
    <scope>NUCLEOTIDE SEQUENCE [LARGE SCALE GENOMIC DNA]</scope>
    <source>
        <strain evidence="2 3">DSM 14724</strain>
    </source>
</reference>
<dbReference type="AlphaFoldDB" id="A0A085WUX4"/>
<feature type="transmembrane region" description="Helical" evidence="1">
    <location>
        <begin position="92"/>
        <end position="113"/>
    </location>
</feature>
<evidence type="ECO:0000313" key="2">
    <source>
        <dbReference type="EMBL" id="KFE71487.1"/>
    </source>
</evidence>
<organism evidence="2 3">
    <name type="scientific">Hyalangium minutum</name>
    <dbReference type="NCBI Taxonomy" id="394096"/>
    <lineage>
        <taxon>Bacteria</taxon>
        <taxon>Pseudomonadati</taxon>
        <taxon>Myxococcota</taxon>
        <taxon>Myxococcia</taxon>
        <taxon>Myxococcales</taxon>
        <taxon>Cystobacterineae</taxon>
        <taxon>Archangiaceae</taxon>
        <taxon>Hyalangium</taxon>
    </lineage>
</organism>
<proteinExistence type="predicted"/>
<evidence type="ECO:0000256" key="1">
    <source>
        <dbReference type="SAM" id="Phobius"/>
    </source>
</evidence>
<protein>
    <submittedName>
        <fullName evidence="2">Uncharacterized protein</fullName>
    </submittedName>
</protein>
<feature type="transmembrane region" description="Helical" evidence="1">
    <location>
        <begin position="61"/>
        <end position="80"/>
    </location>
</feature>
<name>A0A085WUX4_9BACT</name>
<gene>
    <name evidence="2" type="ORF">DB31_3617</name>
</gene>
<comment type="caution">
    <text evidence="2">The sequence shown here is derived from an EMBL/GenBank/DDBJ whole genome shotgun (WGS) entry which is preliminary data.</text>
</comment>
<feature type="transmembrane region" description="Helical" evidence="1">
    <location>
        <begin position="119"/>
        <end position="138"/>
    </location>
</feature>
<dbReference type="Proteomes" id="UP000028725">
    <property type="component" value="Unassembled WGS sequence"/>
</dbReference>
<keyword evidence="1" id="KW-0812">Transmembrane</keyword>
<sequence>MEADRQAEPVQFIHPIARVSAEIGVELVTSLVAGAPGAVAGVAVCGKFGLSTGGWFPCLDYAGYGFLAGMSLAAPLGVWWGGKLMGGRGTLIGAYLGMGVAAVLGLGTTYLVYNDDIQPFVIPLFALVGSVVGYELSFSSESPEQPTSVASVQPLLSVSARGGALGLGGRF</sequence>
<keyword evidence="1" id="KW-0472">Membrane</keyword>
<dbReference type="EMBL" id="JMCB01000002">
    <property type="protein sequence ID" value="KFE71487.1"/>
    <property type="molecule type" value="Genomic_DNA"/>
</dbReference>
<accession>A0A085WUX4</accession>
<evidence type="ECO:0000313" key="3">
    <source>
        <dbReference type="Proteomes" id="UP000028725"/>
    </source>
</evidence>
<keyword evidence="3" id="KW-1185">Reference proteome</keyword>